<evidence type="ECO:0000256" key="1">
    <source>
        <dbReference type="SAM" id="MobiDB-lite"/>
    </source>
</evidence>
<dbReference type="WBParaSite" id="HPBE_0002000401-mRNA-1">
    <property type="protein sequence ID" value="HPBE_0002000401-mRNA-1"/>
    <property type="gene ID" value="HPBE_0002000401"/>
</dbReference>
<feature type="region of interest" description="Disordered" evidence="1">
    <location>
        <begin position="52"/>
        <end position="73"/>
    </location>
</feature>
<feature type="compositionally biased region" description="Basic and acidic residues" evidence="1">
    <location>
        <begin position="55"/>
        <end position="73"/>
    </location>
</feature>
<proteinExistence type="predicted"/>
<accession>A0A183GCT0</accession>
<sequence length="73" mass="8566">LKARIEVFEGRDRGDQPEYHAKVAEERHRGNKPEYSVEDQTLRETLLCGVGSLHEGTHPKDFQSVEKRRRDYD</sequence>
<dbReference type="AlphaFoldDB" id="A0A183GCT0"/>
<name>A0A183GCT0_HELPZ</name>
<dbReference type="Proteomes" id="UP000050761">
    <property type="component" value="Unassembled WGS sequence"/>
</dbReference>
<evidence type="ECO:0000313" key="2">
    <source>
        <dbReference type="Proteomes" id="UP000050761"/>
    </source>
</evidence>
<keyword evidence="2" id="KW-1185">Reference proteome</keyword>
<organism evidence="2 3">
    <name type="scientific">Heligmosomoides polygyrus</name>
    <name type="common">Parasitic roundworm</name>
    <dbReference type="NCBI Taxonomy" id="6339"/>
    <lineage>
        <taxon>Eukaryota</taxon>
        <taxon>Metazoa</taxon>
        <taxon>Ecdysozoa</taxon>
        <taxon>Nematoda</taxon>
        <taxon>Chromadorea</taxon>
        <taxon>Rhabditida</taxon>
        <taxon>Rhabditina</taxon>
        <taxon>Rhabditomorpha</taxon>
        <taxon>Strongyloidea</taxon>
        <taxon>Heligmosomidae</taxon>
        <taxon>Heligmosomoides</taxon>
    </lineage>
</organism>
<evidence type="ECO:0000313" key="3">
    <source>
        <dbReference type="WBParaSite" id="HPBE_0002000401-mRNA-1"/>
    </source>
</evidence>
<protein>
    <submittedName>
        <fullName evidence="3">Reverse transcriptase domain-containing protein</fullName>
    </submittedName>
</protein>
<feature type="compositionally biased region" description="Basic and acidic residues" evidence="1">
    <location>
        <begin position="9"/>
        <end position="32"/>
    </location>
</feature>
<reference evidence="3" key="1">
    <citation type="submission" date="2019-09" db="UniProtKB">
        <authorList>
            <consortium name="WormBaseParasite"/>
        </authorList>
    </citation>
    <scope>IDENTIFICATION</scope>
</reference>
<feature type="region of interest" description="Disordered" evidence="1">
    <location>
        <begin position="9"/>
        <end position="37"/>
    </location>
</feature>